<proteinExistence type="inferred from homology"/>
<dbReference type="SUPFAM" id="SSF52096">
    <property type="entry name" value="ClpP/crotonase"/>
    <property type="match status" value="1"/>
</dbReference>
<evidence type="ECO:0000313" key="3">
    <source>
        <dbReference type="EMBL" id="QNQ64702.1"/>
    </source>
</evidence>
<sequence length="197" mass="22277">MPVGVPKVPFPFGKDEDTRMYHERFLFLFGELNTRLAGTLMGILTHFSVAEPEKEFLLFINSPGGGLGSGVSLYTAMQYVTSDVSTVCVGSAFSMASFILAGGAKEKRVATPHSRIMLHEPRTDYLRTRGADIFKDMRELKKLTLTVIQQLAKITEKSQQTVYRDMKLQMFMSPTKAKIHGIIDNIVEEEYEDYFFE</sequence>
<dbReference type="RefSeq" id="YP_009995764.1">
    <property type="nucleotide sequence ID" value="NC_052911.1"/>
</dbReference>
<dbReference type="GO" id="GO:0006515">
    <property type="term" value="P:protein quality control for misfolded or incompletely synthesized proteins"/>
    <property type="evidence" value="ECO:0007669"/>
    <property type="project" value="TreeGrafter"/>
</dbReference>
<dbReference type="CDD" id="cd07017">
    <property type="entry name" value="S14_ClpP_2"/>
    <property type="match status" value="1"/>
</dbReference>
<reference evidence="3" key="1">
    <citation type="submission" date="2020-07" db="EMBL/GenBank/DDBJ databases">
        <authorList>
            <person name="Guo Y."/>
        </authorList>
    </citation>
    <scope>NUCLEOTIDE SEQUENCE</scope>
</reference>
<gene>
    <name evidence="3" type="primary">clpP</name>
</gene>
<dbReference type="InterPro" id="IPR029045">
    <property type="entry name" value="ClpP/crotonase-like_dom_sf"/>
</dbReference>
<protein>
    <recommendedName>
        <fullName evidence="2">ATP-dependent Clp protease proteolytic subunit</fullName>
    </recommendedName>
</protein>
<dbReference type="GeneID" id="62633763"/>
<dbReference type="PANTHER" id="PTHR10381:SF73">
    <property type="entry name" value="ATP-DEPENDENT CLP PROTEASE PROTEOLYTIC SUBUNIT"/>
    <property type="match status" value="1"/>
</dbReference>
<dbReference type="AlphaFoldDB" id="A0A7H0QZV3"/>
<dbReference type="Gene3D" id="3.90.226.10">
    <property type="entry name" value="2-enoyl-CoA Hydratase, Chain A, domain 1"/>
    <property type="match status" value="1"/>
</dbReference>
<accession>A0A7H0QZV3</accession>
<dbReference type="GO" id="GO:0009532">
    <property type="term" value="C:plastid stroma"/>
    <property type="evidence" value="ECO:0007669"/>
    <property type="project" value="UniProtKB-ARBA"/>
</dbReference>
<organism evidence="3">
    <name type="scientific">Polygala fallax</name>
    <dbReference type="NCBI Taxonomy" id="1571642"/>
    <lineage>
        <taxon>Eukaryota</taxon>
        <taxon>Viridiplantae</taxon>
        <taxon>Streptophyta</taxon>
        <taxon>Embryophyta</taxon>
        <taxon>Tracheophyta</taxon>
        <taxon>Spermatophyta</taxon>
        <taxon>Magnoliopsida</taxon>
        <taxon>eudicotyledons</taxon>
        <taxon>Gunneridae</taxon>
        <taxon>Pentapetalae</taxon>
        <taxon>rosids</taxon>
        <taxon>fabids</taxon>
        <taxon>Fabales</taxon>
        <taxon>Polygalaceae</taxon>
        <taxon>Polygala</taxon>
    </lineage>
</organism>
<dbReference type="EMBL" id="MT762166">
    <property type="protein sequence ID" value="QNQ64702.1"/>
    <property type="molecule type" value="Genomic_DNA"/>
</dbReference>
<dbReference type="GO" id="GO:0051117">
    <property type="term" value="F:ATPase binding"/>
    <property type="evidence" value="ECO:0007669"/>
    <property type="project" value="TreeGrafter"/>
</dbReference>
<dbReference type="GO" id="GO:0009368">
    <property type="term" value="C:endopeptidase Clp complex"/>
    <property type="evidence" value="ECO:0007669"/>
    <property type="project" value="TreeGrafter"/>
</dbReference>
<geneLocation type="chloroplast" evidence="3"/>
<evidence type="ECO:0000256" key="1">
    <source>
        <dbReference type="ARBA" id="ARBA00007039"/>
    </source>
</evidence>
<dbReference type="GO" id="GO:0004252">
    <property type="term" value="F:serine-type endopeptidase activity"/>
    <property type="evidence" value="ECO:0007669"/>
    <property type="project" value="InterPro"/>
</dbReference>
<keyword evidence="3" id="KW-0150">Chloroplast</keyword>
<name>A0A7H0QZV3_9FABA</name>
<comment type="similarity">
    <text evidence="1 2">Belongs to the peptidase S14 family.</text>
</comment>
<dbReference type="Pfam" id="PF00574">
    <property type="entry name" value="CLP_protease"/>
    <property type="match status" value="1"/>
</dbReference>
<keyword evidence="3" id="KW-0934">Plastid</keyword>
<evidence type="ECO:0000256" key="2">
    <source>
        <dbReference type="RuleBase" id="RU003567"/>
    </source>
</evidence>
<dbReference type="InterPro" id="IPR001907">
    <property type="entry name" value="ClpP"/>
</dbReference>
<keyword evidence="3" id="KW-0378">Hydrolase</keyword>
<dbReference type="PRINTS" id="PR00127">
    <property type="entry name" value="CLPPROTEASEP"/>
</dbReference>
<dbReference type="GO" id="GO:0004176">
    <property type="term" value="F:ATP-dependent peptidase activity"/>
    <property type="evidence" value="ECO:0007669"/>
    <property type="project" value="InterPro"/>
</dbReference>
<dbReference type="PANTHER" id="PTHR10381">
    <property type="entry name" value="ATP-DEPENDENT CLP PROTEASE PROTEOLYTIC SUBUNIT"/>
    <property type="match status" value="1"/>
</dbReference>
<keyword evidence="3" id="KW-0645">Protease</keyword>
<dbReference type="InterPro" id="IPR023562">
    <property type="entry name" value="ClpP/TepA"/>
</dbReference>